<keyword evidence="8 10" id="KW-0472">Membrane</keyword>
<keyword evidence="5" id="KW-0677">Repeat</keyword>
<keyword evidence="4 10" id="KW-0812">Transmembrane</keyword>
<dbReference type="OrthoDB" id="110231at2"/>
<dbReference type="SUPFAM" id="SSF54631">
    <property type="entry name" value="CBS-domain pair"/>
    <property type="match status" value="1"/>
</dbReference>
<evidence type="ECO:0000256" key="7">
    <source>
        <dbReference type="ARBA" id="ARBA00023122"/>
    </source>
</evidence>
<dbReference type="Gene3D" id="3.30.465.10">
    <property type="match status" value="1"/>
</dbReference>
<dbReference type="Pfam" id="PF00571">
    <property type="entry name" value="CBS"/>
    <property type="match status" value="2"/>
</dbReference>
<proteinExistence type="inferred from homology"/>
<feature type="transmembrane region" description="Helical" evidence="10">
    <location>
        <begin position="123"/>
        <end position="148"/>
    </location>
</feature>
<keyword evidence="6 10" id="KW-1133">Transmembrane helix</keyword>
<dbReference type="GO" id="GO:0005886">
    <property type="term" value="C:plasma membrane"/>
    <property type="evidence" value="ECO:0007669"/>
    <property type="project" value="UniProtKB-SubCell"/>
</dbReference>
<dbReference type="CDD" id="cd04590">
    <property type="entry name" value="CBS_pair_CorC_HlyC_assoc"/>
    <property type="match status" value="1"/>
</dbReference>
<name>A0A2U3KWV6_9BACT</name>
<evidence type="ECO:0000256" key="9">
    <source>
        <dbReference type="PROSITE-ProRule" id="PRU00703"/>
    </source>
</evidence>
<dbReference type="SMART" id="SM00116">
    <property type="entry name" value="CBS"/>
    <property type="match status" value="2"/>
</dbReference>
<dbReference type="InterPro" id="IPR046342">
    <property type="entry name" value="CBS_dom_sf"/>
</dbReference>
<evidence type="ECO:0000256" key="5">
    <source>
        <dbReference type="ARBA" id="ARBA00022737"/>
    </source>
</evidence>
<evidence type="ECO:0000256" key="3">
    <source>
        <dbReference type="ARBA" id="ARBA00022475"/>
    </source>
</evidence>
<feature type="transmembrane region" description="Helical" evidence="10">
    <location>
        <begin position="6"/>
        <end position="26"/>
    </location>
</feature>
<evidence type="ECO:0000256" key="1">
    <source>
        <dbReference type="ARBA" id="ARBA00004651"/>
    </source>
</evidence>
<dbReference type="SUPFAM" id="SSF56176">
    <property type="entry name" value="FAD-binding/transporter-associated domain-like"/>
    <property type="match status" value="1"/>
</dbReference>
<evidence type="ECO:0000256" key="8">
    <source>
        <dbReference type="ARBA" id="ARBA00023136"/>
    </source>
</evidence>
<keyword evidence="7 9" id="KW-0129">CBS domain</keyword>
<evidence type="ECO:0000313" key="13">
    <source>
        <dbReference type="Proteomes" id="UP000238701"/>
    </source>
</evidence>
<feature type="transmembrane region" description="Helical" evidence="10">
    <location>
        <begin position="61"/>
        <end position="83"/>
    </location>
</feature>
<feature type="domain" description="CBS" evidence="11">
    <location>
        <begin position="272"/>
        <end position="329"/>
    </location>
</feature>
<dbReference type="Proteomes" id="UP000238701">
    <property type="component" value="Unassembled WGS sequence"/>
</dbReference>
<dbReference type="GO" id="GO:0050660">
    <property type="term" value="F:flavin adenine dinucleotide binding"/>
    <property type="evidence" value="ECO:0007669"/>
    <property type="project" value="InterPro"/>
</dbReference>
<organism evidence="12 13">
    <name type="scientific">Candidatus Sulfotelmatobacter kueseliae</name>
    <dbReference type="NCBI Taxonomy" id="2042962"/>
    <lineage>
        <taxon>Bacteria</taxon>
        <taxon>Pseudomonadati</taxon>
        <taxon>Acidobacteriota</taxon>
        <taxon>Terriglobia</taxon>
        <taxon>Terriglobales</taxon>
        <taxon>Candidatus Korobacteraceae</taxon>
        <taxon>Candidatus Sulfotelmatobacter</taxon>
    </lineage>
</organism>
<keyword evidence="3" id="KW-1003">Cell membrane</keyword>
<dbReference type="EMBL" id="OMOD01000146">
    <property type="protein sequence ID" value="SPF44087.1"/>
    <property type="molecule type" value="Genomic_DNA"/>
</dbReference>
<evidence type="ECO:0000256" key="2">
    <source>
        <dbReference type="ARBA" id="ARBA00006337"/>
    </source>
</evidence>
<dbReference type="InterPro" id="IPR016169">
    <property type="entry name" value="FAD-bd_PCMH_sub2"/>
</dbReference>
<evidence type="ECO:0000256" key="4">
    <source>
        <dbReference type="ARBA" id="ARBA00022692"/>
    </source>
</evidence>
<dbReference type="PROSITE" id="PS51371">
    <property type="entry name" value="CBS"/>
    <property type="match status" value="2"/>
</dbReference>
<reference evidence="13" key="1">
    <citation type="submission" date="2018-02" db="EMBL/GenBank/DDBJ databases">
        <authorList>
            <person name="Hausmann B."/>
        </authorList>
    </citation>
    <scope>NUCLEOTIDE SEQUENCE [LARGE SCALE GENOMIC DNA]</scope>
    <source>
        <strain evidence="13">Peat soil MAG SbA1</strain>
    </source>
</reference>
<evidence type="ECO:0000313" key="12">
    <source>
        <dbReference type="EMBL" id="SPF44087.1"/>
    </source>
</evidence>
<comment type="subcellular location">
    <subcellularLocation>
        <location evidence="1">Cell membrane</location>
        <topology evidence="1">Multi-pass membrane protein</topology>
    </subcellularLocation>
</comment>
<evidence type="ECO:0000256" key="10">
    <source>
        <dbReference type="SAM" id="Phobius"/>
    </source>
</evidence>
<gene>
    <name evidence="12" type="ORF">SBA1_510024</name>
</gene>
<dbReference type="Pfam" id="PF01595">
    <property type="entry name" value="CNNM"/>
    <property type="match status" value="1"/>
</dbReference>
<dbReference type="InterPro" id="IPR005170">
    <property type="entry name" value="Transptr-assoc_dom"/>
</dbReference>
<accession>A0A2U3KWV6</accession>
<dbReference type="InterPro" id="IPR002550">
    <property type="entry name" value="CNNM"/>
</dbReference>
<dbReference type="Gene3D" id="3.10.580.10">
    <property type="entry name" value="CBS-domain"/>
    <property type="match status" value="1"/>
</dbReference>
<feature type="domain" description="CBS" evidence="11">
    <location>
        <begin position="206"/>
        <end position="266"/>
    </location>
</feature>
<dbReference type="InterPro" id="IPR036318">
    <property type="entry name" value="FAD-bd_PCMH-like_sf"/>
</dbReference>
<dbReference type="PANTHER" id="PTHR22777">
    <property type="entry name" value="HEMOLYSIN-RELATED"/>
    <property type="match status" value="1"/>
</dbReference>
<dbReference type="SMART" id="SM01091">
    <property type="entry name" value="CorC_HlyC"/>
    <property type="match status" value="1"/>
</dbReference>
<comment type="similarity">
    <text evidence="2">Belongs to the UPF0053 family.</text>
</comment>
<dbReference type="InterPro" id="IPR044751">
    <property type="entry name" value="Ion_transp-like_CBS"/>
</dbReference>
<dbReference type="FunFam" id="3.10.580.10:FF:000002">
    <property type="entry name" value="Magnesium/cobalt efflux protein CorC"/>
    <property type="match status" value="1"/>
</dbReference>
<dbReference type="InterPro" id="IPR000644">
    <property type="entry name" value="CBS_dom"/>
</dbReference>
<evidence type="ECO:0000259" key="11">
    <source>
        <dbReference type="PROSITE" id="PS51371"/>
    </source>
</evidence>
<dbReference type="PANTHER" id="PTHR22777:SF32">
    <property type="entry name" value="UPF0053 INNER MEMBRANE PROTEIN YFJD"/>
    <property type="match status" value="1"/>
</dbReference>
<sequence length="421" mass="47265">MNLTVLAVLFLLMGLLTLVSYVDRVYQEAGRFLSREFQDNIDVFEQKVEPALGVSRTRSSLSMAVLTQLTMAAIALLVGFSVFSEQLWSIYEILQATISLVLIVILCNRFLPFVFFSRTKGEWLVRWIPVLKVLIYLVLPVTIALGFLQSVASLTKQSTPEQQETSAEAVDALIEAGQEEGIIQEGDRDLIQSVVEFSGKTVREAMKPRPAMFAVPTETTVERFVEMLRTKHYSRVPVYEGSIHNIKGIVYAQDVLQVPDSEAHTRTLDSLMRRDVYFVPESKLGSDLLREMQKQNIRMAIVVDEYGGVAGLVTIEDLVEEIVGEIRDEHDKPEIVREGDRSFIVSGGMDVDRLDELFGTKPEGKESATIAGLVSELAGRIPRKGEIVEEDGLRFEVLESTDRKIERVRVTAVQPQQLKLI</sequence>
<dbReference type="AlphaFoldDB" id="A0A2U3KWV6"/>
<evidence type="ECO:0000256" key="6">
    <source>
        <dbReference type="ARBA" id="ARBA00022989"/>
    </source>
</evidence>
<dbReference type="Pfam" id="PF03471">
    <property type="entry name" value="CorC_HlyC"/>
    <property type="match status" value="1"/>
</dbReference>
<feature type="transmembrane region" description="Helical" evidence="10">
    <location>
        <begin position="89"/>
        <end position="111"/>
    </location>
</feature>
<protein>
    <submittedName>
        <fullName evidence="12">CBS domain protein</fullName>
    </submittedName>
</protein>